<gene>
    <name evidence="1" type="ORF">JNP96_18975</name>
    <name evidence="2" type="ORF">NCTC8333_01812</name>
</gene>
<sequence length="459" mass="52534">MKKINKEDSKRTFLRGWLRFLRSVERAKKKKPAQEKNGSLRFSDETTPVQNQVATFIENISIIKEYDSSILRRDAEKILIPKYFDLYDNPEKSLLFISAATKLIARGKWKSYIFDYKKNKKHCLGLECLLGVALTAARQSNINFKDTMIQINGIYPKDEQYLEIIRDVGLVKEISNAAPGKVLDSTEASKKANPKKRIFSADSIGKENASAFAHDRKNVTAEKFTAYINECLNDHNLKLVHEAEKHLTSCMGELLDNAERHCGLEQRPRWYLRGFVNNNVRNPICELAVFNFGKTISETFDNLPEDHFSLSQQVNPYINKHIKKKGMFKEGLTTVAALQGRVSCKNEKETDSSGTGTIELLKLFQDMHDNLKKMGRDIKGGIKMTLISGSTHINFDGSYKLKQRLVNDEESDIFTYPFNDVGLESEPDRNYLKRMKDARFPGVMINIRFPLPENATQRT</sequence>
<dbReference type="EMBL" id="CP070393">
    <property type="protein sequence ID" value="QRZ95935.1"/>
    <property type="molecule type" value="Genomic_DNA"/>
</dbReference>
<evidence type="ECO:0000313" key="3">
    <source>
        <dbReference type="Proteomes" id="UP000254718"/>
    </source>
</evidence>
<reference evidence="2 3" key="1">
    <citation type="submission" date="2018-06" db="EMBL/GenBank/DDBJ databases">
        <authorList>
            <consortium name="Pathogen Informatics"/>
            <person name="Doyle S."/>
        </authorList>
    </citation>
    <scope>NUCLEOTIDE SEQUENCE [LARGE SCALE GENOMIC DNA]</scope>
    <source>
        <strain evidence="2 3">NCTC8333</strain>
    </source>
</reference>
<organism evidence="2 3">
    <name type="scientific">Escherichia coli</name>
    <dbReference type="NCBI Taxonomy" id="562"/>
    <lineage>
        <taxon>Bacteria</taxon>
        <taxon>Pseudomonadati</taxon>
        <taxon>Pseudomonadota</taxon>
        <taxon>Gammaproteobacteria</taxon>
        <taxon>Enterobacterales</taxon>
        <taxon>Enterobacteriaceae</taxon>
        <taxon>Escherichia</taxon>
    </lineage>
</organism>
<name>A0A2X2ZFR8_ECOLX</name>
<proteinExistence type="predicted"/>
<dbReference type="Proteomes" id="UP000254718">
    <property type="component" value="Unassembled WGS sequence"/>
</dbReference>
<dbReference type="Proteomes" id="UP000663166">
    <property type="component" value="Chromosome"/>
</dbReference>
<evidence type="ECO:0000313" key="2">
    <source>
        <dbReference type="EMBL" id="STM22908.1"/>
    </source>
</evidence>
<dbReference type="EMBL" id="UGFE01000002">
    <property type="protein sequence ID" value="STM22908.1"/>
    <property type="molecule type" value="Genomic_DNA"/>
</dbReference>
<accession>A0A2X2ZFR8</accession>
<evidence type="ECO:0000313" key="1">
    <source>
        <dbReference type="EMBL" id="QRZ95935.1"/>
    </source>
</evidence>
<protein>
    <submittedName>
        <fullName evidence="2">Uncharacterized protein</fullName>
    </submittedName>
</protein>
<reference evidence="1" key="2">
    <citation type="submission" date="2021-02" db="EMBL/GenBank/DDBJ databases">
        <title>Co-localization of colistin and carbapenem -resistance genes on a novel transferable IncHI2 plasmid in Escherichia coli from chicken-origin.</title>
        <authorList>
            <person name="Hoffmann M."/>
            <person name="Balkey M."/>
            <person name="Ronco T."/>
            <person name="Hendriksen R.S."/>
        </authorList>
    </citation>
    <scope>NUCLEOTIDE SEQUENCE</scope>
    <source>
        <strain evidence="1">CFSAN083829</strain>
    </source>
</reference>
<dbReference type="AlphaFoldDB" id="A0A2X2ZFR8"/>
<dbReference type="RefSeq" id="WP_000723541.1">
    <property type="nucleotide sequence ID" value="NZ_BGRS01000004.1"/>
</dbReference>